<dbReference type="AlphaFoldDB" id="A0A4R9BQ22"/>
<dbReference type="Proteomes" id="UP000297626">
    <property type="component" value="Unassembled WGS sequence"/>
</dbReference>
<evidence type="ECO:0000313" key="1">
    <source>
        <dbReference type="EMBL" id="TFD88229.1"/>
    </source>
</evidence>
<comment type="caution">
    <text evidence="1">The sequence shown here is derived from an EMBL/GenBank/DDBJ whole genome shotgun (WGS) entry which is preliminary data.</text>
</comment>
<proteinExistence type="predicted"/>
<reference evidence="1 2" key="1">
    <citation type="submission" date="2019-03" db="EMBL/GenBank/DDBJ databases">
        <title>Genomics of glacier-inhabiting Cryobacterium strains.</title>
        <authorList>
            <person name="Liu Q."/>
            <person name="Xin Y.-H."/>
        </authorList>
    </citation>
    <scope>NUCLEOTIDE SEQUENCE [LARGE SCALE GENOMIC DNA]</scope>
    <source>
        <strain evidence="1 2">Sr54</strain>
    </source>
</reference>
<protein>
    <submittedName>
        <fullName evidence="1">Uncharacterized protein</fullName>
    </submittedName>
</protein>
<dbReference type="EMBL" id="SOHN01000010">
    <property type="protein sequence ID" value="TFD88229.1"/>
    <property type="molecule type" value="Genomic_DNA"/>
</dbReference>
<accession>A0A4R9BQ22</accession>
<dbReference type="RefSeq" id="WP_134529445.1">
    <property type="nucleotide sequence ID" value="NZ_SOHN01000010.1"/>
</dbReference>
<keyword evidence="2" id="KW-1185">Reference proteome</keyword>
<organism evidence="1 2">
    <name type="scientific">Cryobacterium serini</name>
    <dbReference type="NCBI Taxonomy" id="1259201"/>
    <lineage>
        <taxon>Bacteria</taxon>
        <taxon>Bacillati</taxon>
        <taxon>Actinomycetota</taxon>
        <taxon>Actinomycetes</taxon>
        <taxon>Micrococcales</taxon>
        <taxon>Microbacteriaceae</taxon>
        <taxon>Cryobacterium</taxon>
    </lineage>
</organism>
<gene>
    <name evidence="1" type="ORF">E3T51_08270</name>
</gene>
<evidence type="ECO:0000313" key="2">
    <source>
        <dbReference type="Proteomes" id="UP000297626"/>
    </source>
</evidence>
<sequence>MIGPWPRAVHAVDPGAAGGSSSKLFTTHRGPVDPGALVIDGVRVTSLSRTVVDMAAWSSFLVSVTMIDHVLHHEAARVSAERDAGIVGAPRITQGSLLTELDSAHPRNGHQAAARAITFANGLSANPGESLGRVRFEELGFEIPELQVRFDVGGCTYYVDYFWRGVRKIGEFDGHIKYTRAAVMDGRDAVQVVVDEKDRESLLRPLVSSFDRWGWKLALSPHAFYRFLMDKGVPRAPTRGRS</sequence>
<name>A0A4R9BQ22_9MICO</name>